<sequence length="244" mass="27768">MMHVYALILLAVTASFFIPSARTVELGCDELQRCSEDIVRGENGTATLMLQKVHPILSKYLHFLGPVCESREERTKCTQNHNCKDTFIANQAKAAYEVAKFMCSDDGEQYYRRIHEANLQCMGDPVLLDLFLQKDAECRRGGIQKITPSMGKLEKCELVYDSLYCSLGSIVEICGESSEWLLDTPLTVELEKVYTECMLGDDDEYDDEYGDEYGDEYDNENDDENDDEDDDENDDENDGESDDE</sequence>
<evidence type="ECO:0000313" key="4">
    <source>
        <dbReference type="Proteomes" id="UP000271974"/>
    </source>
</evidence>
<name>A0A3S0ZKG9_ELYCH</name>
<evidence type="ECO:0000256" key="2">
    <source>
        <dbReference type="SAM" id="SignalP"/>
    </source>
</evidence>
<dbReference type="EMBL" id="RQTK01000425">
    <property type="protein sequence ID" value="RUS79831.1"/>
    <property type="molecule type" value="Genomic_DNA"/>
</dbReference>
<protein>
    <recommendedName>
        <fullName evidence="5">DUF19 domain-containing protein</fullName>
    </recommendedName>
</protein>
<reference evidence="3 4" key="1">
    <citation type="submission" date="2019-01" db="EMBL/GenBank/DDBJ databases">
        <title>A draft genome assembly of the solar-powered sea slug Elysia chlorotica.</title>
        <authorList>
            <person name="Cai H."/>
            <person name="Li Q."/>
            <person name="Fang X."/>
            <person name="Li J."/>
            <person name="Curtis N.E."/>
            <person name="Altenburger A."/>
            <person name="Shibata T."/>
            <person name="Feng M."/>
            <person name="Maeda T."/>
            <person name="Schwartz J.A."/>
            <person name="Shigenobu S."/>
            <person name="Lundholm N."/>
            <person name="Nishiyama T."/>
            <person name="Yang H."/>
            <person name="Hasebe M."/>
            <person name="Li S."/>
            <person name="Pierce S.K."/>
            <person name="Wang J."/>
        </authorList>
    </citation>
    <scope>NUCLEOTIDE SEQUENCE [LARGE SCALE GENOMIC DNA]</scope>
    <source>
        <strain evidence="3">EC2010</strain>
        <tissue evidence="3">Whole organism of an adult</tissue>
    </source>
</reference>
<keyword evidence="2" id="KW-0732">Signal</keyword>
<proteinExistence type="predicted"/>
<evidence type="ECO:0008006" key="5">
    <source>
        <dbReference type="Google" id="ProtNLM"/>
    </source>
</evidence>
<dbReference type="Proteomes" id="UP000271974">
    <property type="component" value="Unassembled WGS sequence"/>
</dbReference>
<feature type="non-terminal residue" evidence="3">
    <location>
        <position position="244"/>
    </location>
</feature>
<feature type="chain" id="PRO_5018609269" description="DUF19 domain-containing protein" evidence="2">
    <location>
        <begin position="24"/>
        <end position="244"/>
    </location>
</feature>
<comment type="caution">
    <text evidence="3">The sequence shown here is derived from an EMBL/GenBank/DDBJ whole genome shotgun (WGS) entry which is preliminary data.</text>
</comment>
<gene>
    <name evidence="3" type="ORF">EGW08_012395</name>
</gene>
<accession>A0A3S0ZKG9</accession>
<keyword evidence="4" id="KW-1185">Reference proteome</keyword>
<feature type="signal peptide" evidence="2">
    <location>
        <begin position="1"/>
        <end position="23"/>
    </location>
</feature>
<dbReference type="AlphaFoldDB" id="A0A3S0ZKG9"/>
<evidence type="ECO:0000313" key="3">
    <source>
        <dbReference type="EMBL" id="RUS79831.1"/>
    </source>
</evidence>
<feature type="region of interest" description="Disordered" evidence="1">
    <location>
        <begin position="201"/>
        <end position="244"/>
    </location>
</feature>
<organism evidence="3 4">
    <name type="scientific">Elysia chlorotica</name>
    <name type="common">Eastern emerald elysia</name>
    <name type="synonym">Sea slug</name>
    <dbReference type="NCBI Taxonomy" id="188477"/>
    <lineage>
        <taxon>Eukaryota</taxon>
        <taxon>Metazoa</taxon>
        <taxon>Spiralia</taxon>
        <taxon>Lophotrochozoa</taxon>
        <taxon>Mollusca</taxon>
        <taxon>Gastropoda</taxon>
        <taxon>Heterobranchia</taxon>
        <taxon>Euthyneura</taxon>
        <taxon>Panpulmonata</taxon>
        <taxon>Sacoglossa</taxon>
        <taxon>Placobranchoidea</taxon>
        <taxon>Plakobranchidae</taxon>
        <taxon>Elysia</taxon>
    </lineage>
</organism>
<evidence type="ECO:0000256" key="1">
    <source>
        <dbReference type="SAM" id="MobiDB-lite"/>
    </source>
</evidence>